<comment type="caution">
    <text evidence="3">The sequence shown here is derived from an EMBL/GenBank/DDBJ whole genome shotgun (WGS) entry which is preliminary data.</text>
</comment>
<accession>A0AAD7X8J5</accession>
<evidence type="ECO:0000313" key="4">
    <source>
        <dbReference type="Proteomes" id="UP001215151"/>
    </source>
</evidence>
<reference evidence="3" key="1">
    <citation type="submission" date="2022-11" db="EMBL/GenBank/DDBJ databases">
        <title>Genome Sequence of Cubamyces cubensis.</title>
        <authorList>
            <person name="Buettner E."/>
        </authorList>
    </citation>
    <scope>NUCLEOTIDE SEQUENCE</scope>
    <source>
        <strain evidence="3">MPL-01</strain>
    </source>
</reference>
<dbReference type="EMBL" id="JAPEVG010000257">
    <property type="protein sequence ID" value="KAJ8472493.1"/>
    <property type="molecule type" value="Genomic_DNA"/>
</dbReference>
<gene>
    <name evidence="3" type="ORF">ONZ51_g8473</name>
</gene>
<evidence type="ECO:0000313" key="3">
    <source>
        <dbReference type="EMBL" id="KAJ8472493.1"/>
    </source>
</evidence>
<dbReference type="InterPro" id="IPR001810">
    <property type="entry name" value="F-box_dom"/>
</dbReference>
<name>A0AAD7X8J5_9APHY</name>
<sequence length="470" mass="52593">MFTVKRLSESDGGAPTSAQGSILDTLPPEIQHLIFRCASDDKPTILACSLVSSSWRDMSLPHLFSSLKVKRSSSHDDFNDFLAVHPHLARYVHELELGYLPMHFPGLPHTTIRPTLTPVKLSAITTKLPRLQALVLRSIWLADGANAEGDSTAHPFVIPRKLKRLTINECSVRRDRPLPLRVLFSILTAYPAREILLLFLSLDCEVPFLPNIQRASVAAQSANTLEVESLVVKRVFSEDWRNLEARLYDGFRQVLAPGCLRSLRAHATIHGRAPDAFHTLGSFIDHAGREALHHLELPFGIGLEVGLPESRPGKHLHYIHLSHYVTNSLSIRVTQEYWRVLHLDRCRNLKSLRVTVTLPTSAFRSALQPPEMPLTTACIALIANLPSTLRTLELALWYVDAARVNDRKWLDLGELDEALLTHFSSLEKVKVVLCACGGWVECTQLALETMVKCRQRGILDVGPLDAIDYL</sequence>
<dbReference type="SUPFAM" id="SSF81383">
    <property type="entry name" value="F-box domain"/>
    <property type="match status" value="1"/>
</dbReference>
<proteinExistence type="predicted"/>
<dbReference type="AlphaFoldDB" id="A0AAD7X8J5"/>
<evidence type="ECO:0000256" key="1">
    <source>
        <dbReference type="SAM" id="MobiDB-lite"/>
    </source>
</evidence>
<dbReference type="Proteomes" id="UP001215151">
    <property type="component" value="Unassembled WGS sequence"/>
</dbReference>
<keyword evidence="4" id="KW-1185">Reference proteome</keyword>
<organism evidence="3 4">
    <name type="scientific">Trametes cubensis</name>
    <dbReference type="NCBI Taxonomy" id="1111947"/>
    <lineage>
        <taxon>Eukaryota</taxon>
        <taxon>Fungi</taxon>
        <taxon>Dikarya</taxon>
        <taxon>Basidiomycota</taxon>
        <taxon>Agaricomycotina</taxon>
        <taxon>Agaricomycetes</taxon>
        <taxon>Polyporales</taxon>
        <taxon>Polyporaceae</taxon>
        <taxon>Trametes</taxon>
    </lineage>
</organism>
<dbReference type="InterPro" id="IPR036047">
    <property type="entry name" value="F-box-like_dom_sf"/>
</dbReference>
<dbReference type="Pfam" id="PF12937">
    <property type="entry name" value="F-box-like"/>
    <property type="match status" value="1"/>
</dbReference>
<evidence type="ECO:0000259" key="2">
    <source>
        <dbReference type="Pfam" id="PF12937"/>
    </source>
</evidence>
<feature type="region of interest" description="Disordered" evidence="1">
    <location>
        <begin position="1"/>
        <end position="22"/>
    </location>
</feature>
<protein>
    <recommendedName>
        <fullName evidence="2">F-box domain-containing protein</fullName>
    </recommendedName>
</protein>
<feature type="domain" description="F-box" evidence="2">
    <location>
        <begin position="23"/>
        <end position="63"/>
    </location>
</feature>